<comment type="function">
    <text evidence="5">Involved in regulation of DNA replication.</text>
</comment>
<dbReference type="FunFam" id="3.40.50.300:FF:001565">
    <property type="entry name" value="Orc1-type DNA replication protein"/>
    <property type="match status" value="1"/>
</dbReference>
<dbReference type="SMART" id="SM00382">
    <property type="entry name" value="AAA"/>
    <property type="match status" value="1"/>
</dbReference>
<protein>
    <submittedName>
        <fullName evidence="7">Cdc6/Cdc18 family protein</fullName>
    </submittedName>
</protein>
<dbReference type="Pfam" id="PF22703">
    <property type="entry name" value="Cdc6_lid"/>
    <property type="match status" value="1"/>
</dbReference>
<dbReference type="RefSeq" id="WP_247415241.1">
    <property type="nucleotide sequence ID" value="NZ_JALLGW010000001.1"/>
</dbReference>
<dbReference type="NCBIfam" id="TIGR02928">
    <property type="entry name" value="orc1/cdc6 family replication initiation protein"/>
    <property type="match status" value="1"/>
</dbReference>
<dbReference type="SUPFAM" id="SSF46785">
    <property type="entry name" value="Winged helix' DNA-binding domain"/>
    <property type="match status" value="1"/>
</dbReference>
<dbReference type="InterPro" id="IPR003593">
    <property type="entry name" value="AAA+_ATPase"/>
</dbReference>
<evidence type="ECO:0000256" key="1">
    <source>
        <dbReference type="ARBA" id="ARBA00006184"/>
    </source>
</evidence>
<sequence length="334" mass="38542">MIRDARVLQPEFVPREVQHRDAEVNQLTNALDPIVDGERGDTAFLFGPSGVGKTCIAQYTVEQLREAVVDIEYQYVNCWQNYSRFRALYRILEGLNQTIDVHRRSTPHDELLARLREYEGPPYVVVLDEVDQLQDSAVLYDLYRVPNLSMILVANREEELFVDLDDRVVSRLQSARRIRFDHYGEDELVAIMRDRVDWGLEPGAVTDDLLRRIADAAAGDARVALGILRNAARDATRAGADSIEDTVVDDAIPDTRQEIHQKTVETLTPHQRTLYDVLDEFGRQQAGELYARYEERVDDPMTRRTVRNYLQKMIQYDLVASEGENRARTYRLTR</sequence>
<dbReference type="InterPro" id="IPR055237">
    <property type="entry name" value="Cdc6_lid"/>
</dbReference>
<evidence type="ECO:0000256" key="2">
    <source>
        <dbReference type="ARBA" id="ARBA00022705"/>
    </source>
</evidence>
<keyword evidence="8" id="KW-1185">Reference proteome</keyword>
<dbReference type="InterPro" id="IPR014277">
    <property type="entry name" value="Orc1/Cdc6_arc"/>
</dbReference>
<dbReference type="Gene3D" id="3.40.50.300">
    <property type="entry name" value="P-loop containing nucleotide triphosphate hydrolases"/>
    <property type="match status" value="1"/>
</dbReference>
<dbReference type="InterPro" id="IPR036390">
    <property type="entry name" value="WH_DNA-bd_sf"/>
</dbReference>
<keyword evidence="4" id="KW-0067">ATP-binding</keyword>
<dbReference type="GO" id="GO:0006260">
    <property type="term" value="P:DNA replication"/>
    <property type="evidence" value="ECO:0007669"/>
    <property type="project" value="UniProtKB-KW"/>
</dbReference>
<dbReference type="EMBL" id="JBHSQH010000001">
    <property type="protein sequence ID" value="MFC5972166.1"/>
    <property type="molecule type" value="Genomic_DNA"/>
</dbReference>
<dbReference type="PANTHER" id="PTHR10763:SF22">
    <property type="entry name" value="ORC1-TYPE DNA REPLICATION PROTEIN"/>
    <property type="match status" value="1"/>
</dbReference>
<dbReference type="Proteomes" id="UP001596099">
    <property type="component" value="Unassembled WGS sequence"/>
</dbReference>
<organism evidence="7 8">
    <name type="scientific">Halomarina salina</name>
    <dbReference type="NCBI Taxonomy" id="1872699"/>
    <lineage>
        <taxon>Archaea</taxon>
        <taxon>Methanobacteriati</taxon>
        <taxon>Methanobacteriota</taxon>
        <taxon>Stenosarchaea group</taxon>
        <taxon>Halobacteria</taxon>
        <taxon>Halobacteriales</taxon>
        <taxon>Natronomonadaceae</taxon>
        <taxon>Halomarina</taxon>
    </lineage>
</organism>
<dbReference type="CDD" id="cd18139">
    <property type="entry name" value="HLD_clamp_RarA"/>
    <property type="match status" value="1"/>
</dbReference>
<evidence type="ECO:0000256" key="3">
    <source>
        <dbReference type="ARBA" id="ARBA00022741"/>
    </source>
</evidence>
<dbReference type="InterPro" id="IPR027417">
    <property type="entry name" value="P-loop_NTPase"/>
</dbReference>
<evidence type="ECO:0000313" key="8">
    <source>
        <dbReference type="Proteomes" id="UP001596099"/>
    </source>
</evidence>
<proteinExistence type="inferred from homology"/>
<gene>
    <name evidence="7" type="ORF">ACFPYI_12570</name>
</gene>
<keyword evidence="2" id="KW-0235">DNA replication</keyword>
<accession>A0ABD5RP06</accession>
<feature type="domain" description="AAA+ ATPase" evidence="6">
    <location>
        <begin position="39"/>
        <end position="186"/>
    </location>
</feature>
<reference evidence="7 8" key="1">
    <citation type="journal article" date="2019" name="Int. J. Syst. Evol. Microbiol.">
        <title>The Global Catalogue of Microorganisms (GCM) 10K type strain sequencing project: providing services to taxonomists for standard genome sequencing and annotation.</title>
        <authorList>
            <consortium name="The Broad Institute Genomics Platform"/>
            <consortium name="The Broad Institute Genome Sequencing Center for Infectious Disease"/>
            <person name="Wu L."/>
            <person name="Ma J."/>
        </authorList>
    </citation>
    <scope>NUCLEOTIDE SEQUENCE [LARGE SCALE GENOMIC DNA]</scope>
    <source>
        <strain evidence="7 8">CGMCC 1.12543</strain>
    </source>
</reference>
<dbReference type="AlphaFoldDB" id="A0ABD5RP06"/>
<dbReference type="Pfam" id="PF13191">
    <property type="entry name" value="AAA_16"/>
    <property type="match status" value="1"/>
</dbReference>
<dbReference type="PANTHER" id="PTHR10763">
    <property type="entry name" value="CELL DIVISION CONTROL PROTEIN 6-RELATED"/>
    <property type="match status" value="1"/>
</dbReference>
<comment type="caution">
    <text evidence="7">The sequence shown here is derived from an EMBL/GenBank/DDBJ whole genome shotgun (WGS) entry which is preliminary data.</text>
</comment>
<evidence type="ECO:0000259" key="6">
    <source>
        <dbReference type="SMART" id="SM00382"/>
    </source>
</evidence>
<dbReference type="GO" id="GO:0005524">
    <property type="term" value="F:ATP binding"/>
    <property type="evidence" value="ECO:0007669"/>
    <property type="project" value="UniProtKB-KW"/>
</dbReference>
<dbReference type="InterPro" id="IPR041664">
    <property type="entry name" value="AAA_16"/>
</dbReference>
<evidence type="ECO:0000313" key="7">
    <source>
        <dbReference type="EMBL" id="MFC5972166.1"/>
    </source>
</evidence>
<name>A0ABD5RP06_9EURY</name>
<evidence type="ECO:0000256" key="5">
    <source>
        <dbReference type="ARBA" id="ARBA00057740"/>
    </source>
</evidence>
<dbReference type="Gene3D" id="1.10.8.60">
    <property type="match status" value="1"/>
</dbReference>
<keyword evidence="3" id="KW-0547">Nucleotide-binding</keyword>
<comment type="similarity">
    <text evidence="1">Belongs to the CDC6/cdc18 family.</text>
</comment>
<dbReference type="CDD" id="cd00009">
    <property type="entry name" value="AAA"/>
    <property type="match status" value="1"/>
</dbReference>
<dbReference type="SUPFAM" id="SSF52540">
    <property type="entry name" value="P-loop containing nucleoside triphosphate hydrolases"/>
    <property type="match status" value="1"/>
</dbReference>
<evidence type="ECO:0000256" key="4">
    <source>
        <dbReference type="ARBA" id="ARBA00022840"/>
    </source>
</evidence>
<dbReference type="InterPro" id="IPR050311">
    <property type="entry name" value="ORC1/CDC6"/>
</dbReference>